<proteinExistence type="predicted"/>
<dbReference type="InterPro" id="IPR004919">
    <property type="entry name" value="GmrSD_N"/>
</dbReference>
<gene>
    <name evidence="3" type="ORF">CALVIDRAFT_534920</name>
</gene>
<feature type="region of interest" description="Disordered" evidence="1">
    <location>
        <begin position="374"/>
        <end position="402"/>
    </location>
</feature>
<protein>
    <recommendedName>
        <fullName evidence="2">GmrSD restriction endonucleases N-terminal domain-containing protein</fullName>
    </recommendedName>
</protein>
<name>A0A167PIR7_CALVF</name>
<dbReference type="Proteomes" id="UP000076738">
    <property type="component" value="Unassembled WGS sequence"/>
</dbReference>
<sequence length="402" mass="46214">MTRTPSSLNGPCHRARWYRSLSTIYSVPRFPVPFGHICSLVCFVEGVQTGEINTSPDYQREAVWNPINQQNLIDSIINDFYIPPLLFAARVETDPEERDVEYSVMNVVDGKQRLTSIVKFMSGSIPCVHRSTKRTFWWTAPDGKKGAIILPDSWKRLFESKSLYCVQWEQLNDDLEREIFKRVQYGMQLSPAEKMHAIASPWADLVRMLSKQYIADGLSQSIKWTRSRGQDFQFVAQILYLIWRPERFQFPSGPLLDKWLRNEDPPSNDFKRESMALFQDYFNITQSKETSYGFHGIADRLAPVEVVMIGFLLHCIRNAGATAKAREIDGLRRATRASFADIRANTRVTKFMFDWIKGATERTYGAAPAVAVEANGKSPTKKRRRDDEEYRPGARMGMHVGF</sequence>
<dbReference type="EMBL" id="KV417274">
    <property type="protein sequence ID" value="KZO98840.1"/>
    <property type="molecule type" value="Genomic_DNA"/>
</dbReference>
<dbReference type="PANTHER" id="PTHR39639:SF1">
    <property type="entry name" value="DUF262 DOMAIN-CONTAINING PROTEIN"/>
    <property type="match status" value="1"/>
</dbReference>
<evidence type="ECO:0000256" key="1">
    <source>
        <dbReference type="SAM" id="MobiDB-lite"/>
    </source>
</evidence>
<accession>A0A167PIR7</accession>
<organism evidence="3 4">
    <name type="scientific">Calocera viscosa (strain TUFC12733)</name>
    <dbReference type="NCBI Taxonomy" id="1330018"/>
    <lineage>
        <taxon>Eukaryota</taxon>
        <taxon>Fungi</taxon>
        <taxon>Dikarya</taxon>
        <taxon>Basidiomycota</taxon>
        <taxon>Agaricomycotina</taxon>
        <taxon>Dacrymycetes</taxon>
        <taxon>Dacrymycetales</taxon>
        <taxon>Dacrymycetaceae</taxon>
        <taxon>Calocera</taxon>
    </lineage>
</organism>
<evidence type="ECO:0000259" key="2">
    <source>
        <dbReference type="Pfam" id="PF03235"/>
    </source>
</evidence>
<dbReference type="AlphaFoldDB" id="A0A167PIR7"/>
<keyword evidence="4" id="KW-1185">Reference proteome</keyword>
<dbReference type="STRING" id="1330018.A0A167PIR7"/>
<reference evidence="3 4" key="1">
    <citation type="journal article" date="2016" name="Mol. Biol. Evol.">
        <title>Comparative Genomics of Early-Diverging Mushroom-Forming Fungi Provides Insights into the Origins of Lignocellulose Decay Capabilities.</title>
        <authorList>
            <person name="Nagy L.G."/>
            <person name="Riley R."/>
            <person name="Tritt A."/>
            <person name="Adam C."/>
            <person name="Daum C."/>
            <person name="Floudas D."/>
            <person name="Sun H."/>
            <person name="Yadav J.S."/>
            <person name="Pangilinan J."/>
            <person name="Larsson K.H."/>
            <person name="Matsuura K."/>
            <person name="Barry K."/>
            <person name="Labutti K."/>
            <person name="Kuo R."/>
            <person name="Ohm R.A."/>
            <person name="Bhattacharya S.S."/>
            <person name="Shirouzu T."/>
            <person name="Yoshinaga Y."/>
            <person name="Martin F.M."/>
            <person name="Grigoriev I.V."/>
            <person name="Hibbett D.S."/>
        </authorList>
    </citation>
    <scope>NUCLEOTIDE SEQUENCE [LARGE SCALE GENOMIC DNA]</scope>
    <source>
        <strain evidence="3 4">TUFC12733</strain>
    </source>
</reference>
<feature type="domain" description="GmrSD restriction endonucleases N-terminal" evidence="2">
    <location>
        <begin position="53"/>
        <end position="144"/>
    </location>
</feature>
<dbReference type="Pfam" id="PF03235">
    <property type="entry name" value="GmrSD_N"/>
    <property type="match status" value="1"/>
</dbReference>
<dbReference type="PANTHER" id="PTHR39639">
    <property type="entry name" value="CHROMOSOME 16, WHOLE GENOME SHOTGUN SEQUENCE"/>
    <property type="match status" value="1"/>
</dbReference>
<evidence type="ECO:0000313" key="4">
    <source>
        <dbReference type="Proteomes" id="UP000076738"/>
    </source>
</evidence>
<dbReference type="OrthoDB" id="5419821at2759"/>
<evidence type="ECO:0000313" key="3">
    <source>
        <dbReference type="EMBL" id="KZO98840.1"/>
    </source>
</evidence>